<dbReference type="SUPFAM" id="SSF51306">
    <property type="entry name" value="LexA/Signal peptidase"/>
    <property type="match status" value="2"/>
</dbReference>
<accession>A0A6G9QR93</accession>
<protein>
    <recommendedName>
        <fullName evidence="1">Peptidase S24/S26A/S26B/S26C domain-containing protein</fullName>
    </recommendedName>
</protein>
<evidence type="ECO:0000313" key="2">
    <source>
        <dbReference type="EMBL" id="QIR16575.1"/>
    </source>
</evidence>
<name>A0A6G9QR93_9GAMM</name>
<sequence>MKPKIENEHSANLMRVSLGITGFESPASAYSQAPLSLHSLLIASPSAMSVTVAQEDDLAGKGIFKGDLMVVNQSLTPAMNDAVLCLYNGQVICRLIDTHNNLLFQVLPDGQYVNEPIVSEMDDFKVLGVVPFCIRVHADPDNRFKDFDAENRFFSELPYDLDDLVNINPVATFIAKGSGHSMQNVGIFDGDLIFVDRALEAVNGSVVVCNCDGEFACKMIDLPNNLLLSAGGNHAPQSINHFTNFSIEGVVAVSIRLLTPVPELM</sequence>
<feature type="domain" description="Peptidase S24/S26A/S26B/S26C" evidence="1">
    <location>
        <begin position="23"/>
        <end position="130"/>
    </location>
</feature>
<dbReference type="RefSeq" id="WP_167680403.1">
    <property type="nucleotide sequence ID" value="NZ_CP050315.1"/>
</dbReference>
<dbReference type="Gene3D" id="2.10.109.10">
    <property type="entry name" value="Umud Fragment, subunit A"/>
    <property type="match status" value="2"/>
</dbReference>
<evidence type="ECO:0000259" key="1">
    <source>
        <dbReference type="Pfam" id="PF00717"/>
    </source>
</evidence>
<organism evidence="2 3">
    <name type="scientific">Shewanella aestuarii</name>
    <dbReference type="NCBI Taxonomy" id="1028752"/>
    <lineage>
        <taxon>Bacteria</taxon>
        <taxon>Pseudomonadati</taxon>
        <taxon>Pseudomonadota</taxon>
        <taxon>Gammaproteobacteria</taxon>
        <taxon>Alteromonadales</taxon>
        <taxon>Shewanellaceae</taxon>
        <taxon>Shewanella</taxon>
    </lineage>
</organism>
<dbReference type="Proteomes" id="UP000502608">
    <property type="component" value="Plasmid pPN3F2_2"/>
</dbReference>
<dbReference type="InterPro" id="IPR039418">
    <property type="entry name" value="LexA-like"/>
</dbReference>
<dbReference type="InterPro" id="IPR015927">
    <property type="entry name" value="Peptidase_S24_S26A/B/C"/>
</dbReference>
<dbReference type="EMBL" id="CP050315">
    <property type="protein sequence ID" value="QIR16575.1"/>
    <property type="molecule type" value="Genomic_DNA"/>
</dbReference>
<dbReference type="PANTHER" id="PTHR33516">
    <property type="entry name" value="LEXA REPRESSOR"/>
    <property type="match status" value="1"/>
</dbReference>
<evidence type="ECO:0000313" key="3">
    <source>
        <dbReference type="Proteomes" id="UP000502608"/>
    </source>
</evidence>
<dbReference type="CDD" id="cd06529">
    <property type="entry name" value="S24_LexA-like"/>
    <property type="match status" value="1"/>
</dbReference>
<dbReference type="PANTHER" id="PTHR33516:SF2">
    <property type="entry name" value="LEXA REPRESSOR-RELATED"/>
    <property type="match status" value="1"/>
</dbReference>
<keyword evidence="3" id="KW-1185">Reference proteome</keyword>
<dbReference type="InterPro" id="IPR050077">
    <property type="entry name" value="LexA_repressor"/>
</dbReference>
<dbReference type="KEGG" id="saes:HBH39_19055"/>
<dbReference type="AlphaFoldDB" id="A0A6G9QR93"/>
<geneLocation type="plasmid" evidence="2 3">
    <name>pPN3F2_2</name>
</geneLocation>
<feature type="domain" description="Peptidase S24/S26A/S26B/S26C" evidence="1">
    <location>
        <begin position="160"/>
        <end position="251"/>
    </location>
</feature>
<dbReference type="InterPro" id="IPR036286">
    <property type="entry name" value="LexA/Signal_pep-like_sf"/>
</dbReference>
<proteinExistence type="predicted"/>
<reference evidence="2 3" key="1">
    <citation type="submission" date="2020-03" db="EMBL/GenBank/DDBJ databases">
        <title>Complete genome sequence of Shewanella sp.</title>
        <authorList>
            <person name="Kim Y.-S."/>
            <person name="Kim S.-J."/>
            <person name="Jung H.-K."/>
            <person name="Kim K.-H."/>
        </authorList>
    </citation>
    <scope>NUCLEOTIDE SEQUENCE [LARGE SCALE GENOMIC DNA]</scope>
    <source>
        <strain evidence="2 3">PN3F2</strain>
        <plasmid evidence="2 3">pPN3F2_2</plasmid>
    </source>
</reference>
<dbReference type="Pfam" id="PF00717">
    <property type="entry name" value="Peptidase_S24"/>
    <property type="match status" value="2"/>
</dbReference>
<keyword evidence="2" id="KW-0614">Plasmid</keyword>
<gene>
    <name evidence="2" type="ORF">HBH39_19055</name>
</gene>